<dbReference type="AlphaFoldDB" id="A0A3E1NTH2"/>
<organism evidence="1 2">
    <name type="scientific">Chitinophaga silvisoli</name>
    <dbReference type="NCBI Taxonomy" id="2291814"/>
    <lineage>
        <taxon>Bacteria</taxon>
        <taxon>Pseudomonadati</taxon>
        <taxon>Bacteroidota</taxon>
        <taxon>Chitinophagia</taxon>
        <taxon>Chitinophagales</taxon>
        <taxon>Chitinophagaceae</taxon>
        <taxon>Chitinophaga</taxon>
    </lineage>
</organism>
<sequence>MVQQKLKAAFLKLHADLIQAEERHRRRTVEDSEDLFVDLILLAHYVKEEISDRIANNDWDTINLTVLIAPYGKMPIAMAVRFTLLRIYKIAKDIGVHAEIDRILSIKSL</sequence>
<accession>A0A3E1NTH2</accession>
<evidence type="ECO:0000313" key="2">
    <source>
        <dbReference type="Proteomes" id="UP000261174"/>
    </source>
</evidence>
<keyword evidence="2" id="KW-1185">Reference proteome</keyword>
<protein>
    <submittedName>
        <fullName evidence="1">Uncharacterized protein</fullName>
    </submittedName>
</protein>
<name>A0A3E1NTH2_9BACT</name>
<comment type="caution">
    <text evidence="1">The sequence shown here is derived from an EMBL/GenBank/DDBJ whole genome shotgun (WGS) entry which is preliminary data.</text>
</comment>
<proteinExistence type="predicted"/>
<dbReference type="EMBL" id="QTJV01000015">
    <property type="protein sequence ID" value="RFM31235.1"/>
    <property type="molecule type" value="Genomic_DNA"/>
</dbReference>
<gene>
    <name evidence="1" type="ORF">DXN04_29330</name>
</gene>
<reference evidence="1 2" key="1">
    <citation type="submission" date="2018-08" db="EMBL/GenBank/DDBJ databases">
        <title>Chitinophaga sp. K20C18050901, a novel bacterium isolated from forest soil.</title>
        <authorList>
            <person name="Wang C."/>
        </authorList>
    </citation>
    <scope>NUCLEOTIDE SEQUENCE [LARGE SCALE GENOMIC DNA]</scope>
    <source>
        <strain evidence="1 2">K20C18050901</strain>
    </source>
</reference>
<evidence type="ECO:0000313" key="1">
    <source>
        <dbReference type="EMBL" id="RFM31235.1"/>
    </source>
</evidence>
<dbReference type="Proteomes" id="UP000261174">
    <property type="component" value="Unassembled WGS sequence"/>
</dbReference>